<evidence type="ECO:0000313" key="5">
    <source>
        <dbReference type="EMBL" id="MFD2588343.1"/>
    </source>
</evidence>
<dbReference type="CDD" id="cd07377">
    <property type="entry name" value="WHTH_GntR"/>
    <property type="match status" value="1"/>
</dbReference>
<dbReference type="EMBL" id="JBHULB010000077">
    <property type="protein sequence ID" value="MFD2588343.1"/>
    <property type="molecule type" value="Genomic_DNA"/>
</dbReference>
<protein>
    <submittedName>
        <fullName evidence="5">GntR family transcriptional regulator</fullName>
    </submittedName>
</protein>
<dbReference type="InterPro" id="IPR000524">
    <property type="entry name" value="Tscrpt_reg_HTH_GntR"/>
</dbReference>
<dbReference type="PROSITE" id="PS50949">
    <property type="entry name" value="HTH_GNTR"/>
    <property type="match status" value="1"/>
</dbReference>
<keyword evidence="3" id="KW-0804">Transcription</keyword>
<evidence type="ECO:0000313" key="6">
    <source>
        <dbReference type="Proteomes" id="UP001597526"/>
    </source>
</evidence>
<dbReference type="SUPFAM" id="SSF53822">
    <property type="entry name" value="Periplasmic binding protein-like I"/>
    <property type="match status" value="1"/>
</dbReference>
<proteinExistence type="predicted"/>
<dbReference type="InterPro" id="IPR028082">
    <property type="entry name" value="Peripla_BP_I"/>
</dbReference>
<dbReference type="PRINTS" id="PR00035">
    <property type="entry name" value="HTHGNTR"/>
</dbReference>
<dbReference type="InterPro" id="IPR046335">
    <property type="entry name" value="LacI/GalR-like_sensor"/>
</dbReference>
<dbReference type="PANTHER" id="PTHR30146">
    <property type="entry name" value="LACI-RELATED TRANSCRIPTIONAL REPRESSOR"/>
    <property type="match status" value="1"/>
</dbReference>
<dbReference type="SUPFAM" id="SSF46785">
    <property type="entry name" value="Winged helix' DNA-binding domain"/>
    <property type="match status" value="1"/>
</dbReference>
<keyword evidence="6" id="KW-1185">Reference proteome</keyword>
<dbReference type="Proteomes" id="UP001597526">
    <property type="component" value="Unassembled WGS sequence"/>
</dbReference>
<name>A0ABW5MZQ0_9FLAO</name>
<accession>A0ABW5MZQ0</accession>
<dbReference type="Gene3D" id="1.10.10.10">
    <property type="entry name" value="Winged helix-like DNA-binding domain superfamily/Winged helix DNA-binding domain"/>
    <property type="match status" value="1"/>
</dbReference>
<dbReference type="InterPro" id="IPR036388">
    <property type="entry name" value="WH-like_DNA-bd_sf"/>
</dbReference>
<organism evidence="5 6">
    <name type="scientific">Croceitalea marina</name>
    <dbReference type="NCBI Taxonomy" id="1775166"/>
    <lineage>
        <taxon>Bacteria</taxon>
        <taxon>Pseudomonadati</taxon>
        <taxon>Bacteroidota</taxon>
        <taxon>Flavobacteriia</taxon>
        <taxon>Flavobacteriales</taxon>
        <taxon>Flavobacteriaceae</taxon>
        <taxon>Croceitalea</taxon>
    </lineage>
</organism>
<dbReference type="Pfam" id="PF00392">
    <property type="entry name" value="GntR"/>
    <property type="match status" value="1"/>
</dbReference>
<comment type="caution">
    <text evidence="5">The sequence shown here is derived from an EMBL/GenBank/DDBJ whole genome shotgun (WGS) entry which is preliminary data.</text>
</comment>
<sequence length="362" mass="40305">MASRKVIESINKLREDILSGKLPQGQLLPTEKQLAQSLKLSRPTVAKIYDALSQEGLIRKKAGFGTIVVYGEESKPLNFGLLFPGAGESEIFGAISDQFLQIEKEDNIKFLWEGTIANDAKIRQSTILKTCQTYVDNDVDGVFFVPLERVVKSASINRDVCEMLDQHNIPVVLLDRDIDNFPIRSKYPVIGLDNFRAGYLTAKHIIEQGCKKIYFLYRKDSPSSVYKRIAGCSKACFDEGIDFTKENLISGNPSQSDFLGKVKIVAGETGILCANDTTAAALMANISNLGYEVTKDILVAGFDDLKYAEMLRFPLTTYKQPIEDIVSTSLQTMQNQLENKNTISMNLDLKGELIIRQSTTFS</sequence>
<feature type="domain" description="HTH gntR-type" evidence="4">
    <location>
        <begin position="3"/>
        <end position="71"/>
    </location>
</feature>
<dbReference type="RefSeq" id="WP_377767873.1">
    <property type="nucleotide sequence ID" value="NZ_JBHULB010000077.1"/>
</dbReference>
<dbReference type="InterPro" id="IPR036390">
    <property type="entry name" value="WH_DNA-bd_sf"/>
</dbReference>
<evidence type="ECO:0000256" key="2">
    <source>
        <dbReference type="ARBA" id="ARBA00023125"/>
    </source>
</evidence>
<gene>
    <name evidence="5" type="ORF">ACFSQJ_15505</name>
</gene>
<dbReference type="Gene3D" id="3.40.50.2300">
    <property type="match status" value="2"/>
</dbReference>
<evidence type="ECO:0000256" key="3">
    <source>
        <dbReference type="ARBA" id="ARBA00023163"/>
    </source>
</evidence>
<evidence type="ECO:0000259" key="4">
    <source>
        <dbReference type="PROSITE" id="PS50949"/>
    </source>
</evidence>
<dbReference type="PANTHER" id="PTHR30146:SF109">
    <property type="entry name" value="HTH-TYPE TRANSCRIPTIONAL REGULATOR GALS"/>
    <property type="match status" value="1"/>
</dbReference>
<evidence type="ECO:0000256" key="1">
    <source>
        <dbReference type="ARBA" id="ARBA00023015"/>
    </source>
</evidence>
<dbReference type="Pfam" id="PF13377">
    <property type="entry name" value="Peripla_BP_3"/>
    <property type="match status" value="1"/>
</dbReference>
<dbReference type="CDD" id="cd06267">
    <property type="entry name" value="PBP1_LacI_sugar_binding-like"/>
    <property type="match status" value="1"/>
</dbReference>
<keyword evidence="2" id="KW-0238">DNA-binding</keyword>
<keyword evidence="1" id="KW-0805">Transcription regulation</keyword>
<reference evidence="6" key="1">
    <citation type="journal article" date="2019" name="Int. J. Syst. Evol. Microbiol.">
        <title>The Global Catalogue of Microorganisms (GCM) 10K type strain sequencing project: providing services to taxonomists for standard genome sequencing and annotation.</title>
        <authorList>
            <consortium name="The Broad Institute Genomics Platform"/>
            <consortium name="The Broad Institute Genome Sequencing Center for Infectious Disease"/>
            <person name="Wu L."/>
            <person name="Ma J."/>
        </authorList>
    </citation>
    <scope>NUCLEOTIDE SEQUENCE [LARGE SCALE GENOMIC DNA]</scope>
    <source>
        <strain evidence="6">KCTC 52368</strain>
    </source>
</reference>
<dbReference type="SMART" id="SM00345">
    <property type="entry name" value="HTH_GNTR"/>
    <property type="match status" value="1"/>
</dbReference>